<evidence type="ECO:0000313" key="2">
    <source>
        <dbReference type="EMBL" id="MPM91619.1"/>
    </source>
</evidence>
<dbReference type="InterPro" id="IPR012902">
    <property type="entry name" value="N_methyl_site"/>
</dbReference>
<dbReference type="InterPro" id="IPR045584">
    <property type="entry name" value="Pilin-like"/>
</dbReference>
<proteinExistence type="predicted"/>
<evidence type="ECO:0000259" key="1">
    <source>
        <dbReference type="Pfam" id="PF07596"/>
    </source>
</evidence>
<gene>
    <name evidence="2" type="ORF">SDC9_138750</name>
</gene>
<protein>
    <recommendedName>
        <fullName evidence="1">DUF1559 domain-containing protein</fullName>
    </recommendedName>
</protein>
<dbReference type="PANTHER" id="PTHR30093">
    <property type="entry name" value="GENERAL SECRETION PATHWAY PROTEIN G"/>
    <property type="match status" value="1"/>
</dbReference>
<feature type="domain" description="DUF1559" evidence="1">
    <location>
        <begin position="28"/>
        <end position="202"/>
    </location>
</feature>
<dbReference type="NCBIfam" id="TIGR02532">
    <property type="entry name" value="IV_pilin_GFxxxE"/>
    <property type="match status" value="1"/>
</dbReference>
<name>A0A645DQT6_9ZZZZ</name>
<dbReference type="Pfam" id="PF07596">
    <property type="entry name" value="SBP_bac_10"/>
    <property type="match status" value="1"/>
</dbReference>
<reference evidence="2" key="1">
    <citation type="submission" date="2019-08" db="EMBL/GenBank/DDBJ databases">
        <authorList>
            <person name="Kucharzyk K."/>
            <person name="Murdoch R.W."/>
            <person name="Higgins S."/>
            <person name="Loffler F."/>
        </authorList>
    </citation>
    <scope>NUCLEOTIDE SEQUENCE</scope>
</reference>
<dbReference type="InterPro" id="IPR011453">
    <property type="entry name" value="DUF1559"/>
</dbReference>
<dbReference type="Gene3D" id="3.30.700.10">
    <property type="entry name" value="Glycoprotein, Type 4 Pilin"/>
    <property type="match status" value="1"/>
</dbReference>
<accession>A0A645DQT6</accession>
<organism evidence="2">
    <name type="scientific">bioreactor metagenome</name>
    <dbReference type="NCBI Taxonomy" id="1076179"/>
    <lineage>
        <taxon>unclassified sequences</taxon>
        <taxon>metagenomes</taxon>
        <taxon>ecological metagenomes</taxon>
    </lineage>
</organism>
<comment type="caution">
    <text evidence="2">The sequence shown here is derived from an EMBL/GenBank/DDBJ whole genome shotgun (WGS) entry which is preliminary data.</text>
</comment>
<dbReference type="AlphaFoldDB" id="A0A645DQT6"/>
<sequence>MRFTLTELLVTIVILAILAALLLPAIGKARENGRRAQCRTILSQYAAAIQLYGNDYQDFFPFYKYDDLADDFSSELRYLWWLLSPYLPYSGLCYGDGYNGPAAYSGIAIPLGLACPSAVISYEGSREEIRQLNLYVARPTRGGVYQTALLARHYLPGGRHHYGGLRLANYPQPSTYFFMEDAGFNDRTDDREFPYWKHREFIDGKYEWGHGTYFNVAFLDGHVTPYQRKRRLQGWEAAYTRNFTP</sequence>
<dbReference type="EMBL" id="VSSQ01038654">
    <property type="protein sequence ID" value="MPM91619.1"/>
    <property type="molecule type" value="Genomic_DNA"/>
</dbReference>
<dbReference type="SUPFAM" id="SSF54523">
    <property type="entry name" value="Pili subunits"/>
    <property type="match status" value="1"/>
</dbReference>